<organism evidence="2 3">
    <name type="scientific">Streptoalloteichus hindustanus</name>
    <dbReference type="NCBI Taxonomy" id="2017"/>
    <lineage>
        <taxon>Bacteria</taxon>
        <taxon>Bacillati</taxon>
        <taxon>Actinomycetota</taxon>
        <taxon>Actinomycetes</taxon>
        <taxon>Pseudonocardiales</taxon>
        <taxon>Pseudonocardiaceae</taxon>
        <taxon>Streptoalloteichus</taxon>
    </lineage>
</organism>
<feature type="chain" id="PRO_5012183428" evidence="1">
    <location>
        <begin position="27"/>
        <end position="213"/>
    </location>
</feature>
<feature type="signal peptide" evidence="1">
    <location>
        <begin position="1"/>
        <end position="26"/>
    </location>
</feature>
<name>A0A1M5BKA0_STRHI</name>
<proteinExistence type="predicted"/>
<dbReference type="EMBL" id="FQVN01000003">
    <property type="protein sequence ID" value="SHF42888.1"/>
    <property type="molecule type" value="Genomic_DNA"/>
</dbReference>
<reference evidence="2 3" key="1">
    <citation type="submission" date="2016-11" db="EMBL/GenBank/DDBJ databases">
        <authorList>
            <person name="Jaros S."/>
            <person name="Januszkiewicz K."/>
            <person name="Wedrychowicz H."/>
        </authorList>
    </citation>
    <scope>NUCLEOTIDE SEQUENCE [LARGE SCALE GENOMIC DNA]</scope>
    <source>
        <strain evidence="2 3">DSM 44523</strain>
    </source>
</reference>
<evidence type="ECO:0000313" key="3">
    <source>
        <dbReference type="Proteomes" id="UP000184501"/>
    </source>
</evidence>
<gene>
    <name evidence="2" type="ORF">SAMN05444320_103609</name>
</gene>
<evidence type="ECO:0000256" key="1">
    <source>
        <dbReference type="SAM" id="SignalP"/>
    </source>
</evidence>
<dbReference type="AlphaFoldDB" id="A0A1M5BKA0"/>
<dbReference type="OrthoDB" id="3820986at2"/>
<keyword evidence="1" id="KW-0732">Signal</keyword>
<dbReference type="Proteomes" id="UP000184501">
    <property type="component" value="Unassembled WGS sequence"/>
</dbReference>
<dbReference type="RefSeq" id="WP_073482212.1">
    <property type="nucleotide sequence ID" value="NZ_FQVN01000003.1"/>
</dbReference>
<keyword evidence="3" id="KW-1185">Reference proteome</keyword>
<accession>A0A1M5BKA0</accession>
<protein>
    <submittedName>
        <fullName evidence="2">Dehydratase</fullName>
    </submittedName>
</protein>
<sequence length="213" mass="21313">MNRTTTAALRGLLTTALTLVPVAALAVPATAAAPGTTVTYQCRGSAAGQTADFELNQPLETSAPATVAPGGALTVVLDPAPIRIPGVVGGHKVKEVRNVKLQVAVPANASYASASLSGGSGLNSTPSVDHEDGDVVVTIPGPIKGGADIELPTLSLDLTAGDRGVIETRLTGSDHDNPGLTFTATIQVGVFPVNAPTTCYPNPSPTLTSTTIG</sequence>
<evidence type="ECO:0000313" key="2">
    <source>
        <dbReference type="EMBL" id="SHF42888.1"/>
    </source>
</evidence>